<dbReference type="PRINTS" id="PR00081">
    <property type="entry name" value="GDHRDH"/>
</dbReference>
<evidence type="ECO:0000256" key="2">
    <source>
        <dbReference type="ARBA" id="ARBA00023002"/>
    </source>
</evidence>
<evidence type="ECO:0008006" key="6">
    <source>
        <dbReference type="Google" id="ProtNLM"/>
    </source>
</evidence>
<dbReference type="OrthoDB" id="9808814at2"/>
<reference evidence="4 5" key="1">
    <citation type="submission" date="2018-05" db="EMBL/GenBank/DDBJ databases">
        <title>Genomic Encyclopedia of Type Strains, Phase IV (KMG-IV): sequencing the most valuable type-strain genomes for metagenomic binning, comparative biology and taxonomic classification.</title>
        <authorList>
            <person name="Goeker M."/>
        </authorList>
    </citation>
    <scope>NUCLEOTIDE SEQUENCE [LARGE SCALE GENOMIC DNA]</scope>
    <source>
        <strain evidence="4 5">DSM 28579</strain>
    </source>
</reference>
<evidence type="ECO:0000313" key="4">
    <source>
        <dbReference type="EMBL" id="PVX49862.1"/>
    </source>
</evidence>
<sequence length="263" mass="29424">MKNKTALITGASSGLGKEFAKIHASKGGNLIVVARRKDKLLQLKKELEAQYKVKVLVITKDLTLENSVKKLYNEIKSQNIQVDYLINNTGFGGIGEFHKQDINRNLDMIKLNILALTELTALFLPDFVNRNHGKILNVSSTASWMPGPLQSIYYATKAFVTSFSYAINEEVRHTKTNVTVTTLLPGPTDTEFGKISDMDKTVLFDNTATPEKVAKDGYDAMLKGKLKCVTGVNGTLKMLMKLIPFSPKRFVLKQVYKMQQFKK</sequence>
<dbReference type="InterPro" id="IPR002347">
    <property type="entry name" value="SDR_fam"/>
</dbReference>
<dbReference type="PRINTS" id="PR00080">
    <property type="entry name" value="SDRFAMILY"/>
</dbReference>
<dbReference type="Gene3D" id="3.40.50.720">
    <property type="entry name" value="NAD(P)-binding Rossmann-like Domain"/>
    <property type="match status" value="1"/>
</dbReference>
<comment type="similarity">
    <text evidence="1 3">Belongs to the short-chain dehydrogenases/reductases (SDR) family.</text>
</comment>
<evidence type="ECO:0000256" key="3">
    <source>
        <dbReference type="RuleBase" id="RU000363"/>
    </source>
</evidence>
<dbReference type="PANTHER" id="PTHR42901:SF1">
    <property type="entry name" value="ALCOHOL DEHYDROGENASE"/>
    <property type="match status" value="1"/>
</dbReference>
<dbReference type="GO" id="GO:0016491">
    <property type="term" value="F:oxidoreductase activity"/>
    <property type="evidence" value="ECO:0007669"/>
    <property type="project" value="UniProtKB-KW"/>
</dbReference>
<dbReference type="AlphaFoldDB" id="A0A7L4UMU8"/>
<protein>
    <recommendedName>
        <fullName evidence="6">Oxidoreductase</fullName>
    </recommendedName>
</protein>
<proteinExistence type="inferred from homology"/>
<dbReference type="Proteomes" id="UP000251835">
    <property type="component" value="Unassembled WGS sequence"/>
</dbReference>
<accession>A0A7L4UMU8</accession>
<keyword evidence="5" id="KW-1185">Reference proteome</keyword>
<dbReference type="RefSeq" id="WP_116496725.1">
    <property type="nucleotide sequence ID" value="NZ_QENZ01000005.1"/>
</dbReference>
<dbReference type="PANTHER" id="PTHR42901">
    <property type="entry name" value="ALCOHOL DEHYDROGENASE"/>
    <property type="match status" value="1"/>
</dbReference>
<gene>
    <name evidence="4" type="ORF">C7377_1500</name>
</gene>
<keyword evidence="2" id="KW-0560">Oxidoreductase</keyword>
<name>A0A7L4UMU8_BALHA</name>
<comment type="caution">
    <text evidence="4">The sequence shown here is derived from an EMBL/GenBank/DDBJ whole genome shotgun (WGS) entry which is preliminary data.</text>
</comment>
<dbReference type="EMBL" id="QENZ01000005">
    <property type="protein sequence ID" value="PVX49862.1"/>
    <property type="molecule type" value="Genomic_DNA"/>
</dbReference>
<dbReference type="SUPFAM" id="SSF51735">
    <property type="entry name" value="NAD(P)-binding Rossmann-fold domains"/>
    <property type="match status" value="1"/>
</dbReference>
<evidence type="ECO:0000313" key="5">
    <source>
        <dbReference type="Proteomes" id="UP000251835"/>
    </source>
</evidence>
<dbReference type="Pfam" id="PF00106">
    <property type="entry name" value="adh_short"/>
    <property type="match status" value="1"/>
</dbReference>
<organism evidence="4 5">
    <name type="scientific">Balneicella halophila</name>
    <dbReference type="NCBI Taxonomy" id="1537566"/>
    <lineage>
        <taxon>Bacteria</taxon>
        <taxon>Pseudomonadati</taxon>
        <taxon>Bacteroidota</taxon>
        <taxon>Bacteroidia</taxon>
        <taxon>Bacteroidales</taxon>
        <taxon>Balneicellaceae</taxon>
        <taxon>Balneicella</taxon>
    </lineage>
</organism>
<evidence type="ECO:0000256" key="1">
    <source>
        <dbReference type="ARBA" id="ARBA00006484"/>
    </source>
</evidence>
<dbReference type="InterPro" id="IPR036291">
    <property type="entry name" value="NAD(P)-bd_dom_sf"/>
</dbReference>
<dbReference type="PIRSF" id="PIRSF000126">
    <property type="entry name" value="11-beta-HSD1"/>
    <property type="match status" value="1"/>
</dbReference>